<sequence length="47" mass="5625">MVQLNQLIILRKLLRADGYLGNLIQLLALIKWCWIEIFYFYCGYTPC</sequence>
<keyword evidence="1" id="KW-1133">Transmembrane helix</keyword>
<reference evidence="2" key="1">
    <citation type="submission" date="2016-02" db="EMBL/GenBank/DDBJ databases">
        <title>WGS assembly of Manihot esculenta.</title>
        <authorList>
            <person name="Bredeson J.V."/>
            <person name="Prochnik S.E."/>
            <person name="Lyons J.B."/>
            <person name="Schmutz J."/>
            <person name="Grimwood J."/>
            <person name="Vrebalov J."/>
            <person name="Bart R.S."/>
            <person name="Amuge T."/>
            <person name="Ferguson M.E."/>
            <person name="Green R."/>
            <person name="Putnam N."/>
            <person name="Stites J."/>
            <person name="Rounsley S."/>
            <person name="Rokhsar D.S."/>
        </authorList>
    </citation>
    <scope>NUCLEOTIDE SEQUENCE [LARGE SCALE GENOMIC DNA]</scope>
    <source>
        <tissue evidence="2">Leaf</tissue>
    </source>
</reference>
<proteinExistence type="predicted"/>
<name>A0A2C9VTR6_MANES</name>
<evidence type="ECO:0000313" key="2">
    <source>
        <dbReference type="EMBL" id="OAY48597.1"/>
    </source>
</evidence>
<feature type="transmembrane region" description="Helical" evidence="1">
    <location>
        <begin position="20"/>
        <end position="41"/>
    </location>
</feature>
<protein>
    <submittedName>
        <fullName evidence="2">Uncharacterized protein</fullName>
    </submittedName>
</protein>
<evidence type="ECO:0000256" key="1">
    <source>
        <dbReference type="SAM" id="Phobius"/>
    </source>
</evidence>
<dbReference type="EMBL" id="CM004392">
    <property type="protein sequence ID" value="OAY48597.1"/>
    <property type="molecule type" value="Genomic_DNA"/>
</dbReference>
<keyword evidence="1" id="KW-0472">Membrane</keyword>
<keyword evidence="1" id="KW-0812">Transmembrane</keyword>
<organism evidence="2">
    <name type="scientific">Manihot esculenta</name>
    <name type="common">Cassava</name>
    <name type="synonym">Jatropha manihot</name>
    <dbReference type="NCBI Taxonomy" id="3983"/>
    <lineage>
        <taxon>Eukaryota</taxon>
        <taxon>Viridiplantae</taxon>
        <taxon>Streptophyta</taxon>
        <taxon>Embryophyta</taxon>
        <taxon>Tracheophyta</taxon>
        <taxon>Spermatophyta</taxon>
        <taxon>Magnoliopsida</taxon>
        <taxon>eudicotyledons</taxon>
        <taxon>Gunneridae</taxon>
        <taxon>Pentapetalae</taxon>
        <taxon>rosids</taxon>
        <taxon>fabids</taxon>
        <taxon>Malpighiales</taxon>
        <taxon>Euphorbiaceae</taxon>
        <taxon>Crotonoideae</taxon>
        <taxon>Manihoteae</taxon>
        <taxon>Manihot</taxon>
    </lineage>
</organism>
<dbReference type="AlphaFoldDB" id="A0A2C9VTR6"/>
<accession>A0A2C9VTR6</accession>
<gene>
    <name evidence="2" type="ORF">MANES_06G170200</name>
</gene>